<keyword evidence="2" id="KW-1185">Reference proteome</keyword>
<proteinExistence type="predicted"/>
<evidence type="ECO:0000313" key="2">
    <source>
        <dbReference type="Proteomes" id="UP000552097"/>
    </source>
</evidence>
<dbReference type="Proteomes" id="UP000552097">
    <property type="component" value="Unassembled WGS sequence"/>
</dbReference>
<accession>A0A7W9HVF3</accession>
<dbReference type="EMBL" id="JACHMO010000001">
    <property type="protein sequence ID" value="MBB5808951.1"/>
    <property type="molecule type" value="Genomic_DNA"/>
</dbReference>
<comment type="caution">
    <text evidence="1">The sequence shown here is derived from an EMBL/GenBank/DDBJ whole genome shotgun (WGS) entry which is preliminary data.</text>
</comment>
<reference evidence="1 2" key="1">
    <citation type="submission" date="2020-08" db="EMBL/GenBank/DDBJ databases">
        <title>Sequencing the genomes of 1000 actinobacteria strains.</title>
        <authorList>
            <person name="Klenk H.-P."/>
        </authorList>
    </citation>
    <scope>NUCLEOTIDE SEQUENCE [LARGE SCALE GENOMIC DNA]</scope>
    <source>
        <strain evidence="1 2">DSM 45486</strain>
    </source>
</reference>
<dbReference type="AlphaFoldDB" id="A0A7W9HVF3"/>
<dbReference type="RefSeq" id="WP_184928779.1">
    <property type="nucleotide sequence ID" value="NZ_JACHMO010000001.1"/>
</dbReference>
<sequence length="134" mass="15103">MLTTTTCVTAVCDTCGEKYRDEEWETTIHFATESEAMTWLAERGWHVTDDGRALSCGRCVAERLCAAHGHVFDVWHDCRCKPPLSGHDHDATGTCLRQFAWCDRCEHREYRVRAGLTPSARVTEDATAAERQVA</sequence>
<gene>
    <name evidence="1" type="ORF">F4560_008719</name>
</gene>
<name>A0A7W9HVF3_9PSEU</name>
<organism evidence="1 2">
    <name type="scientific">Saccharothrix ecbatanensis</name>
    <dbReference type="NCBI Taxonomy" id="1105145"/>
    <lineage>
        <taxon>Bacteria</taxon>
        <taxon>Bacillati</taxon>
        <taxon>Actinomycetota</taxon>
        <taxon>Actinomycetes</taxon>
        <taxon>Pseudonocardiales</taxon>
        <taxon>Pseudonocardiaceae</taxon>
        <taxon>Saccharothrix</taxon>
    </lineage>
</organism>
<evidence type="ECO:0000313" key="1">
    <source>
        <dbReference type="EMBL" id="MBB5808951.1"/>
    </source>
</evidence>
<protein>
    <submittedName>
        <fullName evidence="1">Uncharacterized protein</fullName>
    </submittedName>
</protein>